<gene>
    <name evidence="2" type="ORF">ECRASSUSDP1_LOCUS4479</name>
</gene>
<feature type="region of interest" description="Disordered" evidence="1">
    <location>
        <begin position="1"/>
        <end position="33"/>
    </location>
</feature>
<name>A0AAD1X6Z7_EUPCR</name>
<reference evidence="2" key="1">
    <citation type="submission" date="2023-07" db="EMBL/GenBank/DDBJ databases">
        <authorList>
            <consortium name="AG Swart"/>
            <person name="Singh M."/>
            <person name="Singh A."/>
            <person name="Seah K."/>
            <person name="Emmerich C."/>
        </authorList>
    </citation>
    <scope>NUCLEOTIDE SEQUENCE</scope>
    <source>
        <strain evidence="2">DP1</strain>
    </source>
</reference>
<dbReference type="EMBL" id="CAMPGE010004301">
    <property type="protein sequence ID" value="CAI2363149.1"/>
    <property type="molecule type" value="Genomic_DNA"/>
</dbReference>
<accession>A0AAD1X6Z7</accession>
<dbReference type="AlphaFoldDB" id="A0AAD1X6Z7"/>
<feature type="compositionally biased region" description="Basic and acidic residues" evidence="1">
    <location>
        <begin position="8"/>
        <end position="30"/>
    </location>
</feature>
<sequence length="358" mass="40872">MKTLSKVNDADKKNVNELSPPKERHVKSIENRPLSPFSQIKHDVEQFRSTFSCKVDAFLSKTKKPEKLNFSEISQKPLFIVNKVSPASRPKTKMKSPVLNNLMNHLKTKVAKIAKFEHSVFVPHSIDNSEEQIIEGNDVDLTKLNAKYISAKGFPHIIKKKRRTNNHLKPSFDKDRSSLDLQQKLLSMTALMKKKSQIQETIGPKSEVKEKIVIRSPQFEDRDSYFAPRITPSSNISAVKNLKVQSSSKFGSIYSSEVPMSKGSCISPNPRSFMSFEPISVNFTSPRGNLSKIKEDFSTPTDYYGSIGRPQKFLSPNNIRVKLYLDQKNETRETKLQSLFKIGSKKARNFRTRKRVCF</sequence>
<proteinExistence type="predicted"/>
<evidence type="ECO:0000313" key="3">
    <source>
        <dbReference type="Proteomes" id="UP001295684"/>
    </source>
</evidence>
<evidence type="ECO:0000313" key="2">
    <source>
        <dbReference type="EMBL" id="CAI2363149.1"/>
    </source>
</evidence>
<protein>
    <submittedName>
        <fullName evidence="2">Uncharacterized protein</fullName>
    </submittedName>
</protein>
<keyword evidence="3" id="KW-1185">Reference proteome</keyword>
<comment type="caution">
    <text evidence="2">The sequence shown here is derived from an EMBL/GenBank/DDBJ whole genome shotgun (WGS) entry which is preliminary data.</text>
</comment>
<organism evidence="2 3">
    <name type="scientific">Euplotes crassus</name>
    <dbReference type="NCBI Taxonomy" id="5936"/>
    <lineage>
        <taxon>Eukaryota</taxon>
        <taxon>Sar</taxon>
        <taxon>Alveolata</taxon>
        <taxon>Ciliophora</taxon>
        <taxon>Intramacronucleata</taxon>
        <taxon>Spirotrichea</taxon>
        <taxon>Hypotrichia</taxon>
        <taxon>Euplotida</taxon>
        <taxon>Euplotidae</taxon>
        <taxon>Moneuplotes</taxon>
    </lineage>
</organism>
<dbReference type="Proteomes" id="UP001295684">
    <property type="component" value="Unassembled WGS sequence"/>
</dbReference>
<evidence type="ECO:0000256" key="1">
    <source>
        <dbReference type="SAM" id="MobiDB-lite"/>
    </source>
</evidence>